<name>A0ABR7LI47_9ACTN</name>
<organism evidence="2 3">
    <name type="scientific">Actinomadura alba</name>
    <dbReference type="NCBI Taxonomy" id="406431"/>
    <lineage>
        <taxon>Bacteria</taxon>
        <taxon>Bacillati</taxon>
        <taxon>Actinomycetota</taxon>
        <taxon>Actinomycetes</taxon>
        <taxon>Streptosporangiales</taxon>
        <taxon>Thermomonosporaceae</taxon>
        <taxon>Actinomadura</taxon>
    </lineage>
</organism>
<dbReference type="EMBL" id="JABVEC010000001">
    <property type="protein sequence ID" value="MBC6464439.1"/>
    <property type="molecule type" value="Genomic_DNA"/>
</dbReference>
<keyword evidence="3" id="KW-1185">Reference proteome</keyword>
<evidence type="ECO:0000313" key="3">
    <source>
        <dbReference type="Proteomes" id="UP000805614"/>
    </source>
</evidence>
<keyword evidence="1" id="KW-0472">Membrane</keyword>
<gene>
    <name evidence="2" type="ORF">HKK74_02855</name>
</gene>
<reference evidence="2 3" key="1">
    <citation type="submission" date="2020-06" db="EMBL/GenBank/DDBJ databases">
        <title>Actinomadura xiongansis sp. nov., isolated from soil of Baiyangdian.</title>
        <authorList>
            <person name="Zhang X."/>
        </authorList>
    </citation>
    <scope>NUCLEOTIDE SEQUENCE [LARGE SCALE GENOMIC DNA]</scope>
    <source>
        <strain evidence="2 3">HBUM206468</strain>
    </source>
</reference>
<feature type="transmembrane region" description="Helical" evidence="1">
    <location>
        <begin position="57"/>
        <end position="76"/>
    </location>
</feature>
<keyword evidence="1" id="KW-1133">Transmembrane helix</keyword>
<evidence type="ECO:0000313" key="2">
    <source>
        <dbReference type="EMBL" id="MBC6464439.1"/>
    </source>
</evidence>
<proteinExistence type="predicted"/>
<accession>A0ABR7LI47</accession>
<dbReference type="Proteomes" id="UP000805614">
    <property type="component" value="Unassembled WGS sequence"/>
</dbReference>
<comment type="caution">
    <text evidence="2">The sequence shown here is derived from an EMBL/GenBank/DDBJ whole genome shotgun (WGS) entry which is preliminary data.</text>
</comment>
<evidence type="ECO:0000256" key="1">
    <source>
        <dbReference type="SAM" id="Phobius"/>
    </source>
</evidence>
<sequence length="78" mass="7602">MAVLVLLLLVVPPAIGVAALLPGLDPAGRAVASAAGALVVVALVAEIMLVTSLWSPGGGLAAVAVISAVLLGLSRIRR</sequence>
<protein>
    <submittedName>
        <fullName evidence="2">Uncharacterized protein</fullName>
    </submittedName>
</protein>
<keyword evidence="1" id="KW-0812">Transmembrane</keyword>
<dbReference type="RefSeq" id="WP_187241353.1">
    <property type="nucleotide sequence ID" value="NZ_BAAAOK010000011.1"/>
</dbReference>
<feature type="transmembrane region" description="Helical" evidence="1">
    <location>
        <begin position="28"/>
        <end position="50"/>
    </location>
</feature>